<reference evidence="2 3" key="1">
    <citation type="submission" date="2018-10" db="EMBL/GenBank/DDBJ databases">
        <title>Transmission dynamics of multidrug resistant bacteria on intensive care unit surfaces.</title>
        <authorList>
            <person name="D'Souza A.W."/>
            <person name="Potter R.F."/>
            <person name="Wallace M."/>
            <person name="Shupe A."/>
            <person name="Patel S."/>
            <person name="Sun S."/>
            <person name="Gul D."/>
            <person name="Kwon J.H."/>
            <person name="Andleeb S."/>
            <person name="Burnham C.-A.D."/>
            <person name="Dantas G."/>
        </authorList>
    </citation>
    <scope>NUCLEOTIDE SEQUENCE [LARGE SCALE GENOMIC DNA]</scope>
    <source>
        <strain evidence="2 3">EC_073</strain>
    </source>
</reference>
<feature type="compositionally biased region" description="Polar residues" evidence="1">
    <location>
        <begin position="100"/>
        <end position="116"/>
    </location>
</feature>
<comment type="caution">
    <text evidence="2">The sequence shown here is derived from an EMBL/GenBank/DDBJ whole genome shotgun (WGS) entry which is preliminary data.</text>
</comment>
<organism evidence="2 3">
    <name type="scientific">Enterobacter cloacae</name>
    <dbReference type="NCBI Taxonomy" id="550"/>
    <lineage>
        <taxon>Bacteria</taxon>
        <taxon>Pseudomonadati</taxon>
        <taxon>Pseudomonadota</taxon>
        <taxon>Gammaproteobacteria</taxon>
        <taxon>Enterobacterales</taxon>
        <taxon>Enterobacteriaceae</taxon>
        <taxon>Enterobacter</taxon>
        <taxon>Enterobacter cloacae complex</taxon>
    </lineage>
</organism>
<name>A0A427KPV0_ENTCL</name>
<evidence type="ECO:0000256" key="1">
    <source>
        <dbReference type="SAM" id="MobiDB-lite"/>
    </source>
</evidence>
<dbReference type="EMBL" id="RHWT01000005">
    <property type="protein sequence ID" value="RSB32533.1"/>
    <property type="molecule type" value="Genomic_DNA"/>
</dbReference>
<gene>
    <name evidence="2" type="ORF">EGK68_06065</name>
</gene>
<dbReference type="AlphaFoldDB" id="A0A427KPV0"/>
<accession>A0A427KPV0</accession>
<feature type="compositionally biased region" description="Basic residues" evidence="1">
    <location>
        <begin position="73"/>
        <end position="87"/>
    </location>
</feature>
<dbReference type="Proteomes" id="UP000275321">
    <property type="component" value="Unassembled WGS sequence"/>
</dbReference>
<feature type="region of interest" description="Disordered" evidence="1">
    <location>
        <begin position="73"/>
        <end position="117"/>
    </location>
</feature>
<proteinExistence type="predicted"/>
<evidence type="ECO:0000313" key="3">
    <source>
        <dbReference type="Proteomes" id="UP000275321"/>
    </source>
</evidence>
<sequence length="130" mass="14352">MLRYCLFLRSAPHHSEAKISHCTVSVLLMICAGATRLHVKPNCVCVNKQSNRRARIEIWEGTVGWRLRLTRPTKRNAGRVRRSRHPAGRGEVIGDADAGSSAQPQSQTGRSGSTAASYRYGHMASDRLLA</sequence>
<protein>
    <submittedName>
        <fullName evidence="2">Uncharacterized protein</fullName>
    </submittedName>
</protein>
<evidence type="ECO:0000313" key="2">
    <source>
        <dbReference type="EMBL" id="RSB32533.1"/>
    </source>
</evidence>